<reference evidence="5 6" key="1">
    <citation type="submission" date="2019-08" db="EMBL/GenBank/DDBJ databases">
        <title>Genome sequencing of Paenibacillus faecis DSM 23593(T).</title>
        <authorList>
            <person name="Kook J.-K."/>
            <person name="Park S.-N."/>
            <person name="Lim Y.K."/>
        </authorList>
    </citation>
    <scope>NUCLEOTIDE SEQUENCE [LARGE SCALE GENOMIC DNA]</scope>
    <source>
        <strain evidence="5 6">DSM 23593</strain>
    </source>
</reference>
<dbReference type="EMBL" id="VSDO01000006">
    <property type="protein sequence ID" value="TYA10227.1"/>
    <property type="molecule type" value="Genomic_DNA"/>
</dbReference>
<dbReference type="PANTHER" id="PTHR43085">
    <property type="entry name" value="HEXOKINASE FAMILY MEMBER"/>
    <property type="match status" value="1"/>
</dbReference>
<accession>A0A5D0CNJ9</accession>
<dbReference type="PANTHER" id="PTHR43085:SF41">
    <property type="entry name" value="FRUCTOSELYSINE 6-KINASE"/>
    <property type="match status" value="1"/>
</dbReference>
<evidence type="ECO:0000313" key="5">
    <source>
        <dbReference type="EMBL" id="TYA10227.1"/>
    </source>
</evidence>
<evidence type="ECO:0000256" key="2">
    <source>
        <dbReference type="ARBA" id="ARBA00022679"/>
    </source>
</evidence>
<evidence type="ECO:0000256" key="3">
    <source>
        <dbReference type="ARBA" id="ARBA00022777"/>
    </source>
</evidence>
<dbReference type="Pfam" id="PF00294">
    <property type="entry name" value="PfkB"/>
    <property type="match status" value="1"/>
</dbReference>
<dbReference type="PROSITE" id="PS00584">
    <property type="entry name" value="PFKB_KINASES_2"/>
    <property type="match status" value="1"/>
</dbReference>
<dbReference type="InterPro" id="IPR050306">
    <property type="entry name" value="PfkB_Carbo_kinase"/>
</dbReference>
<dbReference type="InterPro" id="IPR002173">
    <property type="entry name" value="Carboh/pur_kinase_PfkB_CS"/>
</dbReference>
<evidence type="ECO:0000259" key="4">
    <source>
        <dbReference type="Pfam" id="PF00294"/>
    </source>
</evidence>
<keyword evidence="6" id="KW-1185">Reference proteome</keyword>
<dbReference type="AlphaFoldDB" id="A0A5D0CNJ9"/>
<keyword evidence="3 5" id="KW-0418">Kinase</keyword>
<dbReference type="Gene3D" id="3.40.1190.20">
    <property type="match status" value="1"/>
</dbReference>
<dbReference type="SUPFAM" id="SSF53613">
    <property type="entry name" value="Ribokinase-like"/>
    <property type="match status" value="1"/>
</dbReference>
<protein>
    <submittedName>
        <fullName evidence="5">Fructoselysine kinase</fullName>
    </submittedName>
</protein>
<dbReference type="GO" id="GO:0016301">
    <property type="term" value="F:kinase activity"/>
    <property type="evidence" value="ECO:0007669"/>
    <property type="project" value="UniProtKB-KW"/>
</dbReference>
<comment type="caution">
    <text evidence="5">The sequence shown here is derived from an EMBL/GenBank/DDBJ whole genome shotgun (WGS) entry which is preliminary data.</text>
</comment>
<dbReference type="InterPro" id="IPR029056">
    <property type="entry name" value="Ribokinase-like"/>
</dbReference>
<dbReference type="InterPro" id="IPR011611">
    <property type="entry name" value="PfkB_dom"/>
</dbReference>
<proteinExistence type="inferred from homology"/>
<name>A0A5D0CNJ9_9BACL</name>
<gene>
    <name evidence="5" type="ORF">FRY98_26955</name>
</gene>
<organism evidence="5 6">
    <name type="scientific">Paenibacillus faecis</name>
    <dbReference type="NCBI Taxonomy" id="862114"/>
    <lineage>
        <taxon>Bacteria</taxon>
        <taxon>Bacillati</taxon>
        <taxon>Bacillota</taxon>
        <taxon>Bacilli</taxon>
        <taxon>Bacillales</taxon>
        <taxon>Paenibacillaceae</taxon>
        <taxon>Paenibacillus</taxon>
    </lineage>
</organism>
<comment type="similarity">
    <text evidence="1">Belongs to the carbohydrate kinase PfkB family.</text>
</comment>
<keyword evidence="2" id="KW-0808">Transferase</keyword>
<sequence length="273" mass="30057">MRLVAIGDNVVDYYQDQGLIYPGGNALNVAVAAKRNGAESCAYIGILGDDRAAAHVFDCMRREDIDTSRIRRAYGPNGEARVTLNEERDRIFMGTNRNERITSLLQLKLTEDDISYIGGYDLIHASVNSDIEHELEGLSHLPVAFDFSTPKRWNELYLKQVCPHIDYAFFSGSELTLAEIGDLMACVHGYGVKVIGVTRGSEAAHFSAEGVRFEQVPLAANVIDTMGAGDSFIGAFLSAYHGKWKMEEALQKAARSAARTCENYGAFGYGIRK</sequence>
<dbReference type="Proteomes" id="UP000325218">
    <property type="component" value="Unassembled WGS sequence"/>
</dbReference>
<feature type="domain" description="Carbohydrate kinase PfkB" evidence="4">
    <location>
        <begin position="14"/>
        <end position="266"/>
    </location>
</feature>
<dbReference type="OrthoDB" id="9775849at2"/>
<evidence type="ECO:0000313" key="6">
    <source>
        <dbReference type="Proteomes" id="UP000325218"/>
    </source>
</evidence>
<evidence type="ECO:0000256" key="1">
    <source>
        <dbReference type="ARBA" id="ARBA00010688"/>
    </source>
</evidence>